<feature type="domain" description="STAS" evidence="1">
    <location>
        <begin position="1"/>
        <end position="93"/>
    </location>
</feature>
<name>A0ABQ3AMW0_9ACTN</name>
<dbReference type="EMBL" id="BMUU01000015">
    <property type="protein sequence ID" value="GGY62225.1"/>
    <property type="molecule type" value="Genomic_DNA"/>
</dbReference>
<dbReference type="Gene3D" id="3.30.750.24">
    <property type="entry name" value="STAS domain"/>
    <property type="match status" value="1"/>
</dbReference>
<sequence length="94" mass="9822">MVVACGEFDADTVEPLERALGRAAAEGFAVVVLDVGAVTFADSGLLNLLVRTQRATTLRIAGSPPQLRRILELTGADQALHLYPSADDACADAL</sequence>
<dbReference type="Proteomes" id="UP000600946">
    <property type="component" value="Unassembled WGS sequence"/>
</dbReference>
<accession>A0ABQ3AMW0</accession>
<evidence type="ECO:0000259" key="1">
    <source>
        <dbReference type="PROSITE" id="PS50801"/>
    </source>
</evidence>
<comment type="caution">
    <text evidence="2">The sequence shown here is derived from an EMBL/GenBank/DDBJ whole genome shotgun (WGS) entry which is preliminary data.</text>
</comment>
<reference evidence="3" key="1">
    <citation type="journal article" date="2019" name="Int. J. Syst. Evol. Microbiol.">
        <title>The Global Catalogue of Microorganisms (GCM) 10K type strain sequencing project: providing services to taxonomists for standard genome sequencing and annotation.</title>
        <authorList>
            <consortium name="The Broad Institute Genomics Platform"/>
            <consortium name="The Broad Institute Genome Sequencing Center for Infectious Disease"/>
            <person name="Wu L."/>
            <person name="Ma J."/>
        </authorList>
    </citation>
    <scope>NUCLEOTIDE SEQUENCE [LARGE SCALE GENOMIC DNA]</scope>
    <source>
        <strain evidence="3">JCM 4594</strain>
    </source>
</reference>
<dbReference type="InterPro" id="IPR058548">
    <property type="entry name" value="MlaB-like_STAS"/>
</dbReference>
<dbReference type="PANTHER" id="PTHR33495">
    <property type="entry name" value="ANTI-SIGMA FACTOR ANTAGONIST TM_1081-RELATED-RELATED"/>
    <property type="match status" value="1"/>
</dbReference>
<dbReference type="PROSITE" id="PS50801">
    <property type="entry name" value="STAS"/>
    <property type="match status" value="1"/>
</dbReference>
<dbReference type="Pfam" id="PF13466">
    <property type="entry name" value="STAS_2"/>
    <property type="match status" value="1"/>
</dbReference>
<dbReference type="InterPro" id="IPR002645">
    <property type="entry name" value="STAS_dom"/>
</dbReference>
<dbReference type="PANTHER" id="PTHR33495:SF2">
    <property type="entry name" value="ANTI-SIGMA FACTOR ANTAGONIST TM_1081-RELATED"/>
    <property type="match status" value="1"/>
</dbReference>
<dbReference type="InterPro" id="IPR036513">
    <property type="entry name" value="STAS_dom_sf"/>
</dbReference>
<dbReference type="CDD" id="cd07043">
    <property type="entry name" value="STAS_anti-anti-sigma_factors"/>
    <property type="match status" value="1"/>
</dbReference>
<evidence type="ECO:0000313" key="3">
    <source>
        <dbReference type="Proteomes" id="UP000600946"/>
    </source>
</evidence>
<organism evidence="2 3">
    <name type="scientific">Streptomyces xanthochromogenes</name>
    <dbReference type="NCBI Taxonomy" id="67384"/>
    <lineage>
        <taxon>Bacteria</taxon>
        <taxon>Bacillati</taxon>
        <taxon>Actinomycetota</taxon>
        <taxon>Actinomycetes</taxon>
        <taxon>Kitasatosporales</taxon>
        <taxon>Streptomycetaceae</taxon>
        <taxon>Streptomyces</taxon>
    </lineage>
</organism>
<proteinExistence type="predicted"/>
<dbReference type="SUPFAM" id="SSF52091">
    <property type="entry name" value="SpoIIaa-like"/>
    <property type="match status" value="1"/>
</dbReference>
<keyword evidence="3" id="KW-1185">Reference proteome</keyword>
<gene>
    <name evidence="2" type="ORF">GCM10010326_66350</name>
</gene>
<protein>
    <recommendedName>
        <fullName evidence="1">STAS domain-containing protein</fullName>
    </recommendedName>
</protein>
<evidence type="ECO:0000313" key="2">
    <source>
        <dbReference type="EMBL" id="GGY62225.1"/>
    </source>
</evidence>